<protein>
    <submittedName>
        <fullName evidence="1">Uncharacterized protein</fullName>
    </submittedName>
</protein>
<evidence type="ECO:0000313" key="2">
    <source>
        <dbReference type="Proteomes" id="UP001152531"/>
    </source>
</evidence>
<gene>
    <name evidence="1" type="ORF">CLIB1444_05S07536</name>
</gene>
<comment type="caution">
    <text evidence="1">The sequence shown here is derived from an EMBL/GenBank/DDBJ whole genome shotgun (WGS) entry which is preliminary data.</text>
</comment>
<reference evidence="1" key="1">
    <citation type="submission" date="2022-06" db="EMBL/GenBank/DDBJ databases">
        <authorList>
            <person name="Legras J.-L."/>
            <person name="Devillers H."/>
            <person name="Grondin C."/>
        </authorList>
    </citation>
    <scope>NUCLEOTIDE SEQUENCE</scope>
    <source>
        <strain evidence="1">CLIB 1444</strain>
    </source>
</reference>
<keyword evidence="2" id="KW-1185">Reference proteome</keyword>
<evidence type="ECO:0000313" key="1">
    <source>
        <dbReference type="EMBL" id="CAH6721278.1"/>
    </source>
</evidence>
<name>A0ACA9Y8D5_9ASCO</name>
<dbReference type="EMBL" id="CALSDN010000005">
    <property type="protein sequence ID" value="CAH6721278.1"/>
    <property type="molecule type" value="Genomic_DNA"/>
</dbReference>
<dbReference type="Proteomes" id="UP001152531">
    <property type="component" value="Unassembled WGS sequence"/>
</dbReference>
<proteinExistence type="predicted"/>
<sequence>MLRANFIRCSRPIRLVHTTPVRYSVVDTAKDVLNKANKKTGEFLAGTMETVEQAAPTNASDAAQKAGEAAEKVSETASEVNKKSGEVLADGMQKVEDATPGLNDHPAKKKVDKNSAGYKDLQDKGAKAESEQNRPEDGL</sequence>
<accession>A0ACA9Y8D5</accession>
<organism evidence="1 2">
    <name type="scientific">[Candida] jaroonii</name>
    <dbReference type="NCBI Taxonomy" id="467808"/>
    <lineage>
        <taxon>Eukaryota</taxon>
        <taxon>Fungi</taxon>
        <taxon>Dikarya</taxon>
        <taxon>Ascomycota</taxon>
        <taxon>Saccharomycotina</taxon>
        <taxon>Pichiomycetes</taxon>
        <taxon>Debaryomycetaceae</taxon>
        <taxon>Yamadazyma</taxon>
    </lineage>
</organism>